<dbReference type="Pfam" id="PF07745">
    <property type="entry name" value="Glyco_hydro_53"/>
    <property type="match status" value="1"/>
</dbReference>
<dbReference type="CDD" id="cd00161">
    <property type="entry name" value="beta-trefoil_Ricin-like"/>
    <property type="match status" value="2"/>
</dbReference>
<dbReference type="SUPFAM" id="SSF50370">
    <property type="entry name" value="Ricin B-like lectins"/>
    <property type="match status" value="2"/>
</dbReference>
<evidence type="ECO:0000256" key="3">
    <source>
        <dbReference type="ARBA" id="ARBA00012556"/>
    </source>
</evidence>
<comment type="catalytic activity">
    <reaction evidence="1 6">
        <text>The enzyme specifically hydrolyzes (1-&gt;4)-beta-D-galactosidic linkages in type I arabinogalactans.</text>
        <dbReference type="EC" id="3.2.1.89"/>
    </reaction>
</comment>
<dbReference type="PROSITE" id="PS50231">
    <property type="entry name" value="RICIN_B_LECTIN"/>
    <property type="match status" value="1"/>
</dbReference>
<keyword evidence="5 6" id="KW-0326">Glycosidase</keyword>
<dbReference type="EC" id="3.2.1.89" evidence="3 6"/>
<accession>A0ABP9RU07</accession>
<feature type="domain" description="Chitin-binding type-3" evidence="7">
    <location>
        <begin position="922"/>
        <end position="965"/>
    </location>
</feature>
<proteinExistence type="inferred from homology"/>
<dbReference type="Gene3D" id="3.20.20.80">
    <property type="entry name" value="Glycosidases"/>
    <property type="match status" value="1"/>
</dbReference>
<dbReference type="Gene3D" id="2.80.10.50">
    <property type="match status" value="2"/>
</dbReference>
<feature type="domain" description="Chitin-binding type-3" evidence="7">
    <location>
        <begin position="972"/>
        <end position="1015"/>
    </location>
</feature>
<dbReference type="Proteomes" id="UP001501570">
    <property type="component" value="Unassembled WGS sequence"/>
</dbReference>
<evidence type="ECO:0000313" key="8">
    <source>
        <dbReference type="EMBL" id="GAA5186482.1"/>
    </source>
</evidence>
<feature type="signal peptide" evidence="6">
    <location>
        <begin position="1"/>
        <end position="23"/>
    </location>
</feature>
<evidence type="ECO:0000256" key="1">
    <source>
        <dbReference type="ARBA" id="ARBA00001695"/>
    </source>
</evidence>
<dbReference type="InterPro" id="IPR032109">
    <property type="entry name" value="Big_3_5"/>
</dbReference>
<dbReference type="EMBL" id="BAABJQ010000008">
    <property type="protein sequence ID" value="GAA5186482.1"/>
    <property type="molecule type" value="Genomic_DNA"/>
</dbReference>
<dbReference type="Gene3D" id="2.60.40.10">
    <property type="entry name" value="Immunoglobulins"/>
    <property type="match status" value="1"/>
</dbReference>
<dbReference type="SUPFAM" id="SSF51445">
    <property type="entry name" value="(Trans)glycosidases"/>
    <property type="match status" value="1"/>
</dbReference>
<dbReference type="InterPro" id="IPR000772">
    <property type="entry name" value="Ricin_B_lectin"/>
</dbReference>
<reference evidence="9" key="1">
    <citation type="journal article" date="2019" name="Int. J. Syst. Evol. Microbiol.">
        <title>The Global Catalogue of Microorganisms (GCM) 10K type strain sequencing project: providing services to taxonomists for standard genome sequencing and annotation.</title>
        <authorList>
            <consortium name="The Broad Institute Genomics Platform"/>
            <consortium name="The Broad Institute Genome Sequencing Center for Infectious Disease"/>
            <person name="Wu L."/>
            <person name="Ma J."/>
        </authorList>
    </citation>
    <scope>NUCLEOTIDE SEQUENCE [LARGE SCALE GENOMIC DNA]</scope>
    <source>
        <strain evidence="9">JCM 18304</strain>
    </source>
</reference>
<evidence type="ECO:0000313" key="9">
    <source>
        <dbReference type="Proteomes" id="UP001501570"/>
    </source>
</evidence>
<dbReference type="Gene3D" id="2.10.10.20">
    <property type="entry name" value="Carbohydrate-binding module superfamily 5/12"/>
    <property type="match status" value="2"/>
</dbReference>
<dbReference type="InterPro" id="IPR036573">
    <property type="entry name" value="CBM_sf_5/12"/>
</dbReference>
<dbReference type="SMART" id="SM00495">
    <property type="entry name" value="ChtBD3"/>
    <property type="match status" value="2"/>
</dbReference>
<dbReference type="InterPro" id="IPR017853">
    <property type="entry name" value="GH"/>
</dbReference>
<evidence type="ECO:0000256" key="2">
    <source>
        <dbReference type="ARBA" id="ARBA00010687"/>
    </source>
</evidence>
<comment type="similarity">
    <text evidence="2 6">Belongs to the glycosyl hydrolase 53 family.</text>
</comment>
<keyword evidence="6" id="KW-0732">Signal</keyword>
<dbReference type="PANTHER" id="PTHR34983:SF1">
    <property type="entry name" value="ARABINOGALACTAN ENDO-BETA-1,4-GALACTANASE A"/>
    <property type="match status" value="1"/>
</dbReference>
<dbReference type="Pfam" id="PF02839">
    <property type="entry name" value="CBM_5_12"/>
    <property type="match status" value="1"/>
</dbReference>
<evidence type="ECO:0000256" key="4">
    <source>
        <dbReference type="ARBA" id="ARBA00022801"/>
    </source>
</evidence>
<feature type="chain" id="PRO_5044954120" description="Arabinogalactan endo-beta-1,4-galactanase" evidence="6">
    <location>
        <begin position="24"/>
        <end position="1016"/>
    </location>
</feature>
<dbReference type="InterPro" id="IPR035992">
    <property type="entry name" value="Ricin_B-like_lectins"/>
</dbReference>
<comment type="caution">
    <text evidence="8">The sequence shown here is derived from an EMBL/GenBank/DDBJ whole genome shotgun (WGS) entry which is preliminary data.</text>
</comment>
<keyword evidence="9" id="KW-1185">Reference proteome</keyword>
<dbReference type="Pfam" id="PF16640">
    <property type="entry name" value="Big_3_5"/>
    <property type="match status" value="1"/>
</dbReference>
<sequence>MPVLAAVALVVGVVVATPAPALATAVQPPSPIDPSPVNGQSYYLVSQASGLQAGGNGATTKDGDNVRQSLRNFSDLGQRWSVTKVPSGNWLISNVGNGLCLDSRSEAGTTWTVQNRCASGVSTQEWDFTYITNGYSVIINAGTHLVLDVSDSSSDPDTALIQSPLVGAPSATQSWLLRPTYFLGNDSSLQEKAEFDRTVAANSPPWWHVGYLPGQDLLQIFKAEGMNMIRVRPASINTTVVHDGVTFPITTAPYNNYTLAPPPASQIIPASANSASPGGTSSGNHAQTDWSAVDLAKRAKQLGMAVNVTLFYSGDNTSETPGNWAGKTVDQLAGDSQTPGLMYDYVKQEMELFRANGAWPDMVSIGNEVNDGMFTTTGAGGLSPSGTNCTPTATGGGTGTANCFPRIQQAAMRAIADAAADTSNPGLLGRPLPPPLTCIHVDGNPDLQTFFAGATGPNGIPLDAACSSYYPGWHGPLTQAQQDWHPCNTANCGTSRQHVEETNFATEANGLGLPIFTIEDGVAYTTSGSPQDPWYGVNPSGPSRDLSRQGMIDLTKAEQNIPNHLALGMEWWAGEATSIPGITAAQGFWATPGIGLFDASTTAANPMDNAALPVLAAMGGKLNPTLSYKFVNAADGRVLQTASGSAAPGASLRTGPDTGITGPHQQWQILAQGADPHQNAATYPTPMDHRGDGFFQIVNANKTSGVNVLDTDGLTGSGSPVVQNPQSADVLATTGTDAAQEWDVLSVGDCGDTPANCTAPPLVTKGDGSFYMITNKATGNVLALSGTGPNAVVEQEAPAAPSNGDWMVPANKGQLWRIVPATITQPTVATTTTLQVSTNPAPIGQPVTLTATVAGGTPVAGSTVTFLDGSTVLGSTSLAQGQKVASLTTPTFAAGTHVLRAVYGGDVINLGSESTPVTLNVPAAWKASAVYDSGDLVSYHGAIYLASWWTQNQAPGDPYGPWQELTVNSDGVPLWTASRIFNTGEVAIYHGHVYEAKWWTRNQVPGDPYGPWKLTA</sequence>
<evidence type="ECO:0000259" key="7">
    <source>
        <dbReference type="SMART" id="SM00495"/>
    </source>
</evidence>
<dbReference type="Pfam" id="PF14200">
    <property type="entry name" value="RicinB_lectin_2"/>
    <property type="match status" value="2"/>
</dbReference>
<dbReference type="CDD" id="cd12215">
    <property type="entry name" value="ChiC_BD"/>
    <property type="match status" value="2"/>
</dbReference>
<protein>
    <recommendedName>
        <fullName evidence="3 6">Arabinogalactan endo-beta-1,4-galactanase</fullName>
        <ecNumber evidence="3 6">3.2.1.89</ecNumber>
    </recommendedName>
</protein>
<dbReference type="SUPFAM" id="SSF51055">
    <property type="entry name" value="Carbohydrate binding domain"/>
    <property type="match status" value="2"/>
</dbReference>
<keyword evidence="4 6" id="KW-0378">Hydrolase</keyword>
<dbReference type="PANTHER" id="PTHR34983">
    <property type="entry name" value="ARABINOGALACTAN ENDO-BETA-1,4-GALACTANASE A"/>
    <property type="match status" value="1"/>
</dbReference>
<name>A0ABP9RU07_9ACTN</name>
<organism evidence="8 9">
    <name type="scientific">Rugosimonospora acidiphila</name>
    <dbReference type="NCBI Taxonomy" id="556531"/>
    <lineage>
        <taxon>Bacteria</taxon>
        <taxon>Bacillati</taxon>
        <taxon>Actinomycetota</taxon>
        <taxon>Actinomycetes</taxon>
        <taxon>Micromonosporales</taxon>
        <taxon>Micromonosporaceae</taxon>
        <taxon>Rugosimonospora</taxon>
    </lineage>
</organism>
<evidence type="ECO:0000256" key="6">
    <source>
        <dbReference type="RuleBase" id="RU361192"/>
    </source>
</evidence>
<dbReference type="InterPro" id="IPR013783">
    <property type="entry name" value="Ig-like_fold"/>
</dbReference>
<dbReference type="InterPro" id="IPR003610">
    <property type="entry name" value="CBM5/12"/>
</dbReference>
<evidence type="ECO:0000256" key="5">
    <source>
        <dbReference type="ARBA" id="ARBA00023295"/>
    </source>
</evidence>
<dbReference type="InterPro" id="IPR011683">
    <property type="entry name" value="Glyco_hydro_53"/>
</dbReference>
<gene>
    <name evidence="8" type="ORF">GCM10023322_32820</name>
</gene>